<evidence type="ECO:0000256" key="1">
    <source>
        <dbReference type="ARBA" id="ARBA00005234"/>
    </source>
</evidence>
<evidence type="ECO:0000256" key="3">
    <source>
        <dbReference type="ARBA" id="ARBA00022801"/>
    </source>
</evidence>
<proteinExistence type="inferred from homology"/>
<dbReference type="Gene3D" id="3.40.395.10">
    <property type="entry name" value="Adenoviral Proteinase, Chain A"/>
    <property type="match status" value="1"/>
</dbReference>
<dbReference type="EMBL" id="CM000762">
    <property type="protein sequence ID" value="OQU86835.1"/>
    <property type="molecule type" value="Genomic_DNA"/>
</dbReference>
<dbReference type="PANTHER" id="PTHR34835:SF60">
    <property type="entry name" value="OS10G0490300 PROTEIN"/>
    <property type="match status" value="1"/>
</dbReference>
<dbReference type="ExpressionAtlas" id="A0A1W0VXJ2">
    <property type="expression patterns" value="baseline"/>
</dbReference>
<dbReference type="SUPFAM" id="SSF54001">
    <property type="entry name" value="Cysteine proteinases"/>
    <property type="match status" value="1"/>
</dbReference>
<dbReference type="Proteomes" id="UP000000768">
    <property type="component" value="Chromosome 3"/>
</dbReference>
<dbReference type="GO" id="GO:0006508">
    <property type="term" value="P:proteolysis"/>
    <property type="evidence" value="ECO:0007669"/>
    <property type="project" value="UniProtKB-KW"/>
</dbReference>
<reference evidence="7" key="2">
    <citation type="journal article" date="2018" name="Plant J.">
        <title>The Sorghum bicolor reference genome: improved assembly, gene annotations, a transcriptome atlas, and signatures of genome organization.</title>
        <authorList>
            <person name="McCormick R.F."/>
            <person name="Truong S.K."/>
            <person name="Sreedasyam A."/>
            <person name="Jenkins J."/>
            <person name="Shu S."/>
            <person name="Sims D."/>
            <person name="Kennedy M."/>
            <person name="Amirebrahimi M."/>
            <person name="Weers B.D."/>
            <person name="McKinley B."/>
            <person name="Mattison A."/>
            <person name="Morishige D.T."/>
            <person name="Grimwood J."/>
            <person name="Schmutz J."/>
            <person name="Mullet J.E."/>
        </authorList>
    </citation>
    <scope>NUCLEOTIDE SEQUENCE [LARGE SCALE GENOMIC DNA]</scope>
    <source>
        <strain evidence="7">cv. BTx623</strain>
    </source>
</reference>
<protein>
    <recommendedName>
        <fullName evidence="5">Ubiquitin-like protease family profile domain-containing protein</fullName>
    </recommendedName>
</protein>
<dbReference type="GO" id="GO:0008234">
    <property type="term" value="F:cysteine-type peptidase activity"/>
    <property type="evidence" value="ECO:0007669"/>
    <property type="project" value="InterPro"/>
</dbReference>
<dbReference type="PROSITE" id="PS50600">
    <property type="entry name" value="ULP_PROTEASE"/>
    <property type="match status" value="1"/>
</dbReference>
<comment type="similarity">
    <text evidence="1">Belongs to the peptidase C48 family.</text>
</comment>
<name>A0A1W0VXJ2_SORBI</name>
<sequence length="988" mass="111748">MLKKKLISSLSHNVKKKPDPRPKVGFSRFSVSTFSSVIKSLSTNHQDVIRKYGFGSLLMFDECSVPRNFVHWVARLVNFNSGDIVVNGKVISLTKEAVHLVLDLPFGGEPFPTDYASGKACLLSRFGKDSVPPISYFSEALISKKELSDDDMFVCFIVVALSTFLCPNSSVVPSQRFFGIFEDLEKIRSYDWCGFILSWLLEYIKLFNQLKGCKSTHQATLGGCLYFLAVLYLDHVDFGSHQVPSTIPRISVWKKDMITRYASLDLKEEGCYGYHPIMDYSRTCYAKDLRLLPQIRDQHIDPEFVSQLDRYARCKLPAELKDGICNLIEKHCLNCGVSVNFDVNSINALSDDMRLTFIKLWKHVYSVTKMSQHLVLEVIKLLSEGIENDENLCYDDGGLQSSPVIPEADPTPSGRHDKAKFDPDIQEVHPSQFKLHRSATHDEGLQSSPVIPKVGHMPSVRHRKAKFDTDIEEVHPSQFKLHQSTTDVSQYNRAKAIDDLGGSNSKVISNSKNPLVDVSNLKSVKKSSLKKSVSIGHDSSPILQVVDLENKYVPDSISPASVPGFSRYFPQKSGSLLKKAGLASSSAALVMQTLDFTQISPSPHEVVRSSSVRRSGGNIRSSSRSREQLSPDVKVVGSKNFVQNVGEMTKKSNALYNSKLDLNVSSRSSPVVQPPVPSDGTLPSYARLSHSYVPKSQALSSGGKVPLHGPRRFVNPGPLFRGDYETDKCKFYKVNKSEVDNYKILCVLASSEFQNEDAVSLSGVRCTFWSLGESLKPGGFVNTFVVSCFCYSLFSKPNGHPDFSKRHYFLSNIGDNLLLDFDQADQDLLMRSFRRSAKARPLPQSNMLFFPILHQKHWFVFVVDIKDRHFVFLDSYYDRNSQYHQDIEHRLINSFQYHWDKFVQVDMDFSFYGVVYPKVPEQPLQNSPDSGIYAMMFLEYWTSPRVLLGNLFNHEDIPSIRIKIANELFFHHKNTGMKHRVYDYKLQE</sequence>
<keyword evidence="3" id="KW-0378">Hydrolase</keyword>
<dbReference type="PANTHER" id="PTHR34835">
    <property type="entry name" value="OS07G0283600 PROTEIN-RELATED"/>
    <property type="match status" value="1"/>
</dbReference>
<dbReference type="FunCoup" id="A0A1W0VXJ2">
    <property type="interactions" value="16"/>
</dbReference>
<dbReference type="InterPro" id="IPR038765">
    <property type="entry name" value="Papain-like_cys_pep_sf"/>
</dbReference>
<evidence type="ECO:0000259" key="5">
    <source>
        <dbReference type="PROSITE" id="PS50600"/>
    </source>
</evidence>
<evidence type="ECO:0000313" key="6">
    <source>
        <dbReference type="EMBL" id="OQU86835.1"/>
    </source>
</evidence>
<dbReference type="STRING" id="4558.A0A1W0VXJ2"/>
<evidence type="ECO:0000256" key="2">
    <source>
        <dbReference type="ARBA" id="ARBA00022670"/>
    </source>
</evidence>
<feature type="region of interest" description="Disordered" evidence="4">
    <location>
        <begin position="602"/>
        <end position="632"/>
    </location>
</feature>
<keyword evidence="7" id="KW-1185">Reference proteome</keyword>
<feature type="compositionally biased region" description="Low complexity" evidence="4">
    <location>
        <begin position="608"/>
        <end position="622"/>
    </location>
</feature>
<dbReference type="InParanoid" id="A0A1W0VXJ2"/>
<dbReference type="Gramene" id="OQU86835">
    <property type="protein sequence ID" value="OQU86835"/>
    <property type="gene ID" value="SORBI_3003G159850"/>
</dbReference>
<evidence type="ECO:0000256" key="4">
    <source>
        <dbReference type="SAM" id="MobiDB-lite"/>
    </source>
</evidence>
<dbReference type="AlphaFoldDB" id="A0A1W0VXJ2"/>
<organism evidence="6 7">
    <name type="scientific">Sorghum bicolor</name>
    <name type="common">Sorghum</name>
    <name type="synonym">Sorghum vulgare</name>
    <dbReference type="NCBI Taxonomy" id="4558"/>
    <lineage>
        <taxon>Eukaryota</taxon>
        <taxon>Viridiplantae</taxon>
        <taxon>Streptophyta</taxon>
        <taxon>Embryophyta</taxon>
        <taxon>Tracheophyta</taxon>
        <taxon>Spermatophyta</taxon>
        <taxon>Magnoliopsida</taxon>
        <taxon>Liliopsida</taxon>
        <taxon>Poales</taxon>
        <taxon>Poaceae</taxon>
        <taxon>PACMAD clade</taxon>
        <taxon>Panicoideae</taxon>
        <taxon>Andropogonodae</taxon>
        <taxon>Andropogoneae</taxon>
        <taxon>Sorghinae</taxon>
        <taxon>Sorghum</taxon>
    </lineage>
</organism>
<dbReference type="InterPro" id="IPR003653">
    <property type="entry name" value="Peptidase_C48_C"/>
</dbReference>
<keyword evidence="2" id="KW-0645">Protease</keyword>
<gene>
    <name evidence="6" type="ORF">SORBI_3003G159850</name>
</gene>
<feature type="domain" description="Ubiquitin-like protease family profile" evidence="5">
    <location>
        <begin position="751"/>
        <end position="941"/>
    </location>
</feature>
<evidence type="ECO:0000313" key="7">
    <source>
        <dbReference type="Proteomes" id="UP000000768"/>
    </source>
</evidence>
<accession>A0A1W0VXJ2</accession>
<dbReference type="Pfam" id="PF02902">
    <property type="entry name" value="Peptidase_C48"/>
    <property type="match status" value="1"/>
</dbReference>
<reference evidence="6 7" key="1">
    <citation type="journal article" date="2009" name="Nature">
        <title>The Sorghum bicolor genome and the diversification of grasses.</title>
        <authorList>
            <person name="Paterson A.H."/>
            <person name="Bowers J.E."/>
            <person name="Bruggmann R."/>
            <person name="Dubchak I."/>
            <person name="Grimwood J."/>
            <person name="Gundlach H."/>
            <person name="Haberer G."/>
            <person name="Hellsten U."/>
            <person name="Mitros T."/>
            <person name="Poliakov A."/>
            <person name="Schmutz J."/>
            <person name="Spannagl M."/>
            <person name="Tang H."/>
            <person name="Wang X."/>
            <person name="Wicker T."/>
            <person name="Bharti A.K."/>
            <person name="Chapman J."/>
            <person name="Feltus F.A."/>
            <person name="Gowik U."/>
            <person name="Grigoriev I.V."/>
            <person name="Lyons E."/>
            <person name="Maher C.A."/>
            <person name="Martis M."/>
            <person name="Narechania A."/>
            <person name="Otillar R.P."/>
            <person name="Penning B.W."/>
            <person name="Salamov A.A."/>
            <person name="Wang Y."/>
            <person name="Zhang L."/>
            <person name="Carpita N.C."/>
            <person name="Freeling M."/>
            <person name="Gingle A.R."/>
            <person name="Hash C.T."/>
            <person name="Keller B."/>
            <person name="Klein P."/>
            <person name="Kresovich S."/>
            <person name="McCann M.C."/>
            <person name="Ming R."/>
            <person name="Peterson D.G."/>
            <person name="Mehboob-ur-Rahman"/>
            <person name="Ware D."/>
            <person name="Westhoff P."/>
            <person name="Mayer K.F."/>
            <person name="Messing J."/>
            <person name="Rokhsar D.S."/>
        </authorList>
    </citation>
    <scope>NUCLEOTIDE SEQUENCE [LARGE SCALE GENOMIC DNA]</scope>
    <source>
        <strain evidence="7">cv. BTx623</strain>
    </source>
</reference>